<dbReference type="EMBL" id="RCYZ01000009">
    <property type="protein sequence ID" value="TPG62297.1"/>
    <property type="molecule type" value="Genomic_DNA"/>
</dbReference>
<protein>
    <recommendedName>
        <fullName evidence="4">WD40 repeat domain-containing protein</fullName>
    </recommendedName>
</protein>
<gene>
    <name evidence="2" type="ORF">EAH73_19045</name>
</gene>
<keyword evidence="1" id="KW-0732">Signal</keyword>
<name>A0A502GJ28_9BACT</name>
<dbReference type="Proteomes" id="UP000317646">
    <property type="component" value="Unassembled WGS sequence"/>
</dbReference>
<sequence>MRYHKIGTLLAAAGLLTLAAPTWAQKVKSVPFSYQPEQGADRYDSRVPVKTLPLADGSGFIILAHQANGGYAVERYDQALKKQWEAALPVAPGETVEAFALGPEQAWVVLHHKDESSQNLTVHPVGLRTGQPGPPVVLVAAPARDRRPGVAISPDGTRLLAFAYQTREEQIRALDATLFDQQLRKVLSRTYDFRTTRDFFSPNVLVANDGAQLVTMLSDGMSKLTVRRYPATPDAPTQPTPVPVLGVPVGGVFGGRTIRIRDARFKLLPDGQLYAAALVSDYDSGELTGLKVVRFDFAKNDIKLSDEVPFDAAYLTAVGQATGAPAPKRLEDIYLADLLLTPEKNLVVLAERHYEEGGPELPVHAREIHAFGYNSFSRPSWHKLIAKDQTAPAIDSYTGIGFRAAVFNEEIQLVTLETLAGKSDLYLRHLPALNGVASAPQRLKLNVADDQQLAYVKDFTAWLGPKTIIGISRPSKRSAALQLNRVELK</sequence>
<keyword evidence="3" id="KW-1185">Reference proteome</keyword>
<evidence type="ECO:0000256" key="1">
    <source>
        <dbReference type="SAM" id="SignalP"/>
    </source>
</evidence>
<comment type="caution">
    <text evidence="2">The sequence shown here is derived from an EMBL/GenBank/DDBJ whole genome shotgun (WGS) entry which is preliminary data.</text>
</comment>
<reference evidence="2 3" key="1">
    <citation type="journal article" date="2019" name="Environ. Microbiol.">
        <title>Species interactions and distinct microbial communities in high Arctic permafrost affected cryosols are associated with the CH4 and CO2 gas fluxes.</title>
        <authorList>
            <person name="Altshuler I."/>
            <person name="Hamel J."/>
            <person name="Turney S."/>
            <person name="Magnuson E."/>
            <person name="Levesque R."/>
            <person name="Greer C."/>
            <person name="Whyte L.G."/>
        </authorList>
    </citation>
    <scope>NUCLEOTIDE SEQUENCE [LARGE SCALE GENOMIC DNA]</scope>
    <source>
        <strain evidence="2 3">S9.2P</strain>
    </source>
</reference>
<dbReference type="OrthoDB" id="863368at2"/>
<evidence type="ECO:0008006" key="4">
    <source>
        <dbReference type="Google" id="ProtNLM"/>
    </source>
</evidence>
<organism evidence="2 3">
    <name type="scientific">Hymenobacter nivis</name>
    <dbReference type="NCBI Taxonomy" id="1850093"/>
    <lineage>
        <taxon>Bacteria</taxon>
        <taxon>Pseudomonadati</taxon>
        <taxon>Bacteroidota</taxon>
        <taxon>Cytophagia</taxon>
        <taxon>Cytophagales</taxon>
        <taxon>Hymenobacteraceae</taxon>
        <taxon>Hymenobacter</taxon>
    </lineage>
</organism>
<dbReference type="SUPFAM" id="SSF63829">
    <property type="entry name" value="Calcium-dependent phosphotriesterase"/>
    <property type="match status" value="1"/>
</dbReference>
<feature type="signal peptide" evidence="1">
    <location>
        <begin position="1"/>
        <end position="24"/>
    </location>
</feature>
<feature type="chain" id="PRO_5021289951" description="WD40 repeat domain-containing protein" evidence="1">
    <location>
        <begin position="25"/>
        <end position="489"/>
    </location>
</feature>
<proteinExistence type="predicted"/>
<dbReference type="RefSeq" id="WP_140469034.1">
    <property type="nucleotide sequence ID" value="NZ_RCYZ01000009.1"/>
</dbReference>
<accession>A0A502GJ28</accession>
<evidence type="ECO:0000313" key="2">
    <source>
        <dbReference type="EMBL" id="TPG62297.1"/>
    </source>
</evidence>
<evidence type="ECO:0000313" key="3">
    <source>
        <dbReference type="Proteomes" id="UP000317646"/>
    </source>
</evidence>
<dbReference type="AlphaFoldDB" id="A0A502GJ28"/>